<dbReference type="EMBL" id="JASZZX010000028">
    <property type="protein sequence ID" value="MDM3928974.1"/>
    <property type="molecule type" value="Genomic_DNA"/>
</dbReference>
<dbReference type="Gene3D" id="1.10.260.40">
    <property type="entry name" value="lambda repressor-like DNA-binding domains"/>
    <property type="match status" value="1"/>
</dbReference>
<keyword evidence="5" id="KW-1185">Reference proteome</keyword>
<reference evidence="5" key="3">
    <citation type="submission" date="2023-06" db="EMBL/GenBank/DDBJ databases">
        <title>Itaconate inhibition of nontuberculous mycobacteria.</title>
        <authorList>
            <person name="Spilker T."/>
        </authorList>
    </citation>
    <scope>NUCLEOTIDE SEQUENCE [LARGE SCALE GENOMIC DNA]</scope>
    <source>
        <strain evidence="5">FLAC1071</strain>
    </source>
</reference>
<accession>A0A7U5MMK6</accession>
<reference evidence="2 4" key="1">
    <citation type="journal article" date="2017" name="Lancet Infect. Dis.">
        <title>Global outbreak of severe Mycobacterium chimaera disease after cardiac surgery: a molecular epidemiological study.</title>
        <authorList>
            <person name="van Ingen J."/>
            <person name="Kohl T."/>
            <person name="Kranzer K."/>
            <person name="Hasse B."/>
            <person name="Keller P."/>
            <person name="Szafranska A."/>
            <person name="Hillemann D."/>
            <person name="Chand M."/>
            <person name="Schreiber P."/>
            <person name="Sommerstein R."/>
            <person name="Berger C."/>
            <person name="Genoni M."/>
            <person name="Ruegg C."/>
            <person name="Troillet N."/>
            <person name="Widmer A.F."/>
            <person name="Becker S.L."/>
            <person name="Herrmann M."/>
            <person name="Eckmanns T."/>
            <person name="Haller S."/>
            <person name="Hoeller C."/>
            <person name="Debast S.B."/>
            <person name="Wolfhagen M.J."/>
            <person name="Hopman J."/>
            <person name="Kluytmans J."/>
            <person name="Langelaar M."/>
            <person name="Notermans D.W."/>
            <person name="ten Oever J."/>
            <person name="van den Barselaar P."/>
            <person name="Vonk A.B.A."/>
            <person name="Vos M.C."/>
            <person name="Ahmed N."/>
            <person name="Brown T."/>
            <person name="Crook D."/>
            <person name="Lamagni T."/>
            <person name="Phin N."/>
            <person name="Smith E.G."/>
            <person name="Zambon M."/>
            <person name="Serr A."/>
            <person name="Goetting T."/>
            <person name="Ebner W."/>
            <person name="Thuermer A."/>
            <person name="Utpatel C."/>
            <person name="Sproer C."/>
            <person name="Bunk B."/>
            <person name="Nubel U."/>
            <person name="Bloemberg G."/>
            <person name="Bottger E."/>
            <person name="Niemann S."/>
            <person name="Wagner D."/>
            <person name="Sax H."/>
        </authorList>
    </citation>
    <scope>NUCLEOTIDE SEQUENCE [LARGE SCALE GENOMIC DNA]</scope>
    <source>
        <strain evidence="2 4">ZUERICH-2</strain>
    </source>
</reference>
<evidence type="ECO:0000313" key="3">
    <source>
        <dbReference type="EMBL" id="MDM3928974.1"/>
    </source>
</evidence>
<dbReference type="InterPro" id="IPR010982">
    <property type="entry name" value="Lambda_DNA-bd_dom_sf"/>
</dbReference>
<dbReference type="PROSITE" id="PS50943">
    <property type="entry name" value="HTH_CROC1"/>
    <property type="match status" value="1"/>
</dbReference>
<dbReference type="InterPro" id="IPR001387">
    <property type="entry name" value="Cro/C1-type_HTH"/>
</dbReference>
<proteinExistence type="predicted"/>
<dbReference type="GO" id="GO:0003677">
    <property type="term" value="F:DNA binding"/>
    <property type="evidence" value="ECO:0007669"/>
    <property type="project" value="InterPro"/>
</dbReference>
<dbReference type="Proteomes" id="UP001529272">
    <property type="component" value="Unassembled WGS sequence"/>
</dbReference>
<dbReference type="AlphaFoldDB" id="A0A7U5MMK6"/>
<dbReference type="Pfam" id="PF13560">
    <property type="entry name" value="HTH_31"/>
    <property type="match status" value="1"/>
</dbReference>
<dbReference type="EMBL" id="CP015267">
    <property type="protein sequence ID" value="ASL16244.1"/>
    <property type="molecule type" value="Genomic_DNA"/>
</dbReference>
<name>A0A7U5MMK6_MYCIT</name>
<evidence type="ECO:0000313" key="4">
    <source>
        <dbReference type="Proteomes" id="UP000198286"/>
    </source>
</evidence>
<reference evidence="3 5" key="2">
    <citation type="submission" date="2023-06" db="EMBL/GenBank/DDBJ databases">
        <title>Itaconate inhibition of nontuberculous mycobacteria.</title>
        <authorList>
            <person name="Breen P."/>
            <person name="Zimbric M."/>
            <person name="Caverly L."/>
        </authorList>
    </citation>
    <scope>NUCLEOTIDE SEQUENCE [LARGE SCALE GENOMIC DNA]</scope>
    <source>
        <strain evidence="3 5">FLAC1071</strain>
    </source>
</reference>
<evidence type="ECO:0000313" key="2">
    <source>
        <dbReference type="EMBL" id="ASL16244.1"/>
    </source>
</evidence>
<dbReference type="SMART" id="SM00530">
    <property type="entry name" value="HTH_XRE"/>
    <property type="match status" value="1"/>
</dbReference>
<dbReference type="CDD" id="cd00093">
    <property type="entry name" value="HTH_XRE"/>
    <property type="match status" value="1"/>
</dbReference>
<sequence length="79" mass="8641">MIDLAELRRTAGVTQLQVAQRLGMTQGNVSRFERQGDMLLSTLATYLEALGAQARITIEVGKTTLVHDLTEGAQCEPRP</sequence>
<reference evidence="3" key="4">
    <citation type="submission" date="2023-06" db="EMBL/GenBank/DDBJ databases">
        <authorList>
            <person name="Spilker T."/>
        </authorList>
    </citation>
    <scope>NUCLEOTIDE SEQUENCE</scope>
    <source>
        <strain evidence="3">FLAC1071</strain>
    </source>
</reference>
<gene>
    <name evidence="2" type="ORF">MYCOZU2_03869</name>
    <name evidence="3" type="ORF">QRB35_23605</name>
</gene>
<feature type="domain" description="HTH cro/C1-type" evidence="1">
    <location>
        <begin position="4"/>
        <end position="34"/>
    </location>
</feature>
<protein>
    <submittedName>
        <fullName evidence="2">Helix-turn-helix domain-containing protein</fullName>
    </submittedName>
    <submittedName>
        <fullName evidence="3">Helix-turn-helix transcriptional regulator</fullName>
    </submittedName>
</protein>
<evidence type="ECO:0000259" key="1">
    <source>
        <dbReference type="PROSITE" id="PS50943"/>
    </source>
</evidence>
<evidence type="ECO:0000313" key="5">
    <source>
        <dbReference type="Proteomes" id="UP001529272"/>
    </source>
</evidence>
<dbReference type="SUPFAM" id="SSF47413">
    <property type="entry name" value="lambda repressor-like DNA-binding domains"/>
    <property type="match status" value="1"/>
</dbReference>
<organism evidence="2 4">
    <name type="scientific">Mycobacterium intracellulare subsp. chimaera</name>
    <dbReference type="NCBI Taxonomy" id="222805"/>
    <lineage>
        <taxon>Bacteria</taxon>
        <taxon>Bacillati</taxon>
        <taxon>Actinomycetota</taxon>
        <taxon>Actinomycetes</taxon>
        <taxon>Mycobacteriales</taxon>
        <taxon>Mycobacteriaceae</taxon>
        <taxon>Mycobacterium</taxon>
        <taxon>Mycobacterium avium complex (MAC)</taxon>
    </lineage>
</organism>
<dbReference type="RefSeq" id="WP_089151982.1">
    <property type="nucleotide sequence ID" value="NZ_CP015267.1"/>
</dbReference>
<dbReference type="Proteomes" id="UP000198286">
    <property type="component" value="Chromosome"/>
</dbReference>